<dbReference type="SUPFAM" id="SSF103473">
    <property type="entry name" value="MFS general substrate transporter"/>
    <property type="match status" value="1"/>
</dbReference>
<evidence type="ECO:0000256" key="1">
    <source>
        <dbReference type="SAM" id="Phobius"/>
    </source>
</evidence>
<feature type="non-terminal residue" evidence="2">
    <location>
        <position position="1"/>
    </location>
</feature>
<evidence type="ECO:0000313" key="2">
    <source>
        <dbReference type="EMBL" id="GMT14045.1"/>
    </source>
</evidence>
<keyword evidence="3" id="KW-1185">Reference proteome</keyword>
<protein>
    <submittedName>
        <fullName evidence="2">Uncharacterized protein</fullName>
    </submittedName>
</protein>
<keyword evidence="1" id="KW-0472">Membrane</keyword>
<organism evidence="2 3">
    <name type="scientific">Pristionchus fissidentatus</name>
    <dbReference type="NCBI Taxonomy" id="1538716"/>
    <lineage>
        <taxon>Eukaryota</taxon>
        <taxon>Metazoa</taxon>
        <taxon>Ecdysozoa</taxon>
        <taxon>Nematoda</taxon>
        <taxon>Chromadorea</taxon>
        <taxon>Rhabditida</taxon>
        <taxon>Rhabditina</taxon>
        <taxon>Diplogasteromorpha</taxon>
        <taxon>Diplogasteroidea</taxon>
        <taxon>Neodiplogasteridae</taxon>
        <taxon>Pristionchus</taxon>
    </lineage>
</organism>
<comment type="caution">
    <text evidence="2">The sequence shown here is derived from an EMBL/GenBank/DDBJ whole genome shotgun (WGS) entry which is preliminary data.</text>
</comment>
<name>A0AAV5V386_9BILA</name>
<dbReference type="AlphaFoldDB" id="A0AAV5V386"/>
<reference evidence="2" key="1">
    <citation type="submission" date="2023-10" db="EMBL/GenBank/DDBJ databases">
        <title>Genome assembly of Pristionchus species.</title>
        <authorList>
            <person name="Yoshida K."/>
            <person name="Sommer R.J."/>
        </authorList>
    </citation>
    <scope>NUCLEOTIDE SEQUENCE</scope>
    <source>
        <strain evidence="2">RS5133</strain>
    </source>
</reference>
<dbReference type="EMBL" id="BTSY01000002">
    <property type="protein sequence ID" value="GMT14045.1"/>
    <property type="molecule type" value="Genomic_DNA"/>
</dbReference>
<keyword evidence="1" id="KW-1133">Transmembrane helix</keyword>
<feature type="transmembrane region" description="Helical" evidence="1">
    <location>
        <begin position="33"/>
        <end position="53"/>
    </location>
</feature>
<dbReference type="Proteomes" id="UP001432322">
    <property type="component" value="Unassembled WGS sequence"/>
</dbReference>
<feature type="transmembrane region" description="Helical" evidence="1">
    <location>
        <begin position="7"/>
        <end position="27"/>
    </location>
</feature>
<sequence>RFIGRRNMMLAMMILGVLASVTLMFPYKSVHHIGHLLLNICVTVAMLISIVNLNEMLPYETRYICASSYTFAYSMSMAIATNNCTLSKQY</sequence>
<dbReference type="InterPro" id="IPR036259">
    <property type="entry name" value="MFS_trans_sf"/>
</dbReference>
<accession>A0AAV5V386</accession>
<proteinExistence type="predicted"/>
<gene>
    <name evidence="2" type="ORF">PFISCL1PPCAC_5341</name>
</gene>
<evidence type="ECO:0000313" key="3">
    <source>
        <dbReference type="Proteomes" id="UP001432322"/>
    </source>
</evidence>
<keyword evidence="1" id="KW-0812">Transmembrane</keyword>